<evidence type="ECO:0000259" key="3">
    <source>
        <dbReference type="PROSITE" id="PS50801"/>
    </source>
</evidence>
<sequence length="111" mass="12423">MMKIHTEDYGQFKVLKVAGKVDILTSSEIRAKLADVARARISVLVVDLDKVVYMDSSGLATFLEGLKSMKEYGGVLRLVNVPERIDKVLKLMKLDQVFEVYDSVDEASRGK</sequence>
<dbReference type="PANTHER" id="PTHR33495:SF2">
    <property type="entry name" value="ANTI-SIGMA FACTOR ANTAGONIST TM_1081-RELATED"/>
    <property type="match status" value="1"/>
</dbReference>
<dbReference type="NCBIfam" id="TIGR00377">
    <property type="entry name" value="ant_ant_sig"/>
    <property type="match status" value="1"/>
</dbReference>
<dbReference type="CDD" id="cd07043">
    <property type="entry name" value="STAS_anti-anti-sigma_factors"/>
    <property type="match status" value="1"/>
</dbReference>
<accession>A0A3R5UV11</accession>
<dbReference type="AlphaFoldDB" id="A0A3R5UV11"/>
<evidence type="ECO:0000256" key="1">
    <source>
        <dbReference type="ARBA" id="ARBA00009013"/>
    </source>
</evidence>
<dbReference type="Proteomes" id="UP000287502">
    <property type="component" value="Chromosome"/>
</dbReference>
<dbReference type="RefSeq" id="WP_128466625.1">
    <property type="nucleotide sequence ID" value="NZ_CP035108.1"/>
</dbReference>
<dbReference type="InterPro" id="IPR003658">
    <property type="entry name" value="Anti-sigma_ant"/>
</dbReference>
<dbReference type="InterPro" id="IPR036513">
    <property type="entry name" value="STAS_dom_sf"/>
</dbReference>
<evidence type="ECO:0000313" key="5">
    <source>
        <dbReference type="Proteomes" id="UP000287502"/>
    </source>
</evidence>
<dbReference type="SUPFAM" id="SSF52091">
    <property type="entry name" value="SpoIIaa-like"/>
    <property type="match status" value="1"/>
</dbReference>
<dbReference type="EMBL" id="CP035108">
    <property type="protein sequence ID" value="QAR33339.1"/>
    <property type="molecule type" value="Genomic_DNA"/>
</dbReference>
<feature type="domain" description="STAS" evidence="3">
    <location>
        <begin position="2"/>
        <end position="111"/>
    </location>
</feature>
<reference evidence="4 5" key="1">
    <citation type="submission" date="2019-01" db="EMBL/GenBank/DDBJ databases">
        <title>Geovibrio thiophilus DSM 11263, complete genome.</title>
        <authorList>
            <person name="Spring S."/>
            <person name="Bunk B."/>
            <person name="Sproer C."/>
        </authorList>
    </citation>
    <scope>NUCLEOTIDE SEQUENCE [LARGE SCALE GENOMIC DNA]</scope>
    <source>
        <strain evidence="4 5">DSM 11263</strain>
    </source>
</reference>
<gene>
    <name evidence="4" type="ORF">EP073_07975</name>
</gene>
<comment type="similarity">
    <text evidence="1 2">Belongs to the anti-sigma-factor antagonist family.</text>
</comment>
<proteinExistence type="inferred from homology"/>
<protein>
    <recommendedName>
        <fullName evidence="2">Anti-sigma factor antagonist</fullName>
    </recommendedName>
</protein>
<dbReference type="PROSITE" id="PS50801">
    <property type="entry name" value="STAS"/>
    <property type="match status" value="1"/>
</dbReference>
<dbReference type="Pfam" id="PF01740">
    <property type="entry name" value="STAS"/>
    <property type="match status" value="1"/>
</dbReference>
<dbReference type="PANTHER" id="PTHR33495">
    <property type="entry name" value="ANTI-SIGMA FACTOR ANTAGONIST TM_1081-RELATED-RELATED"/>
    <property type="match status" value="1"/>
</dbReference>
<name>A0A3R5UV11_9BACT</name>
<dbReference type="OrthoDB" id="9796601at2"/>
<dbReference type="GO" id="GO:0043856">
    <property type="term" value="F:anti-sigma factor antagonist activity"/>
    <property type="evidence" value="ECO:0007669"/>
    <property type="project" value="InterPro"/>
</dbReference>
<dbReference type="InterPro" id="IPR002645">
    <property type="entry name" value="STAS_dom"/>
</dbReference>
<keyword evidence="5" id="KW-1185">Reference proteome</keyword>
<dbReference type="Gene3D" id="3.30.750.24">
    <property type="entry name" value="STAS domain"/>
    <property type="match status" value="1"/>
</dbReference>
<organism evidence="4 5">
    <name type="scientific">Geovibrio thiophilus</name>
    <dbReference type="NCBI Taxonomy" id="139438"/>
    <lineage>
        <taxon>Bacteria</taxon>
        <taxon>Pseudomonadati</taxon>
        <taxon>Deferribacterota</taxon>
        <taxon>Deferribacteres</taxon>
        <taxon>Deferribacterales</taxon>
        <taxon>Geovibrionaceae</taxon>
        <taxon>Geovibrio</taxon>
    </lineage>
</organism>
<dbReference type="KEGG" id="gtl:EP073_07975"/>
<evidence type="ECO:0000313" key="4">
    <source>
        <dbReference type="EMBL" id="QAR33339.1"/>
    </source>
</evidence>
<evidence type="ECO:0000256" key="2">
    <source>
        <dbReference type="RuleBase" id="RU003749"/>
    </source>
</evidence>